<dbReference type="InterPro" id="IPR050890">
    <property type="entry name" value="PTS_EIIA_component"/>
</dbReference>
<accession>A0A372GM58</accession>
<proteinExistence type="predicted"/>
<dbReference type="NCBIfam" id="TIGR00830">
    <property type="entry name" value="PTBA"/>
    <property type="match status" value="1"/>
</dbReference>
<evidence type="ECO:0000256" key="6">
    <source>
        <dbReference type="ARBA" id="ARBA00022777"/>
    </source>
</evidence>
<evidence type="ECO:0000256" key="2">
    <source>
        <dbReference type="ARBA" id="ARBA00022448"/>
    </source>
</evidence>
<keyword evidence="6" id="KW-0418">Kinase</keyword>
<dbReference type="EMBL" id="QVNQ01000002">
    <property type="protein sequence ID" value="RFS86461.1"/>
    <property type="molecule type" value="Genomic_DNA"/>
</dbReference>
<keyword evidence="5" id="KW-0598">Phosphotransferase system</keyword>
<evidence type="ECO:0000256" key="1">
    <source>
        <dbReference type="ARBA" id="ARBA00004496"/>
    </source>
</evidence>
<dbReference type="Pfam" id="PF00358">
    <property type="entry name" value="PTS_EIIA_1"/>
    <property type="match status" value="1"/>
</dbReference>
<protein>
    <submittedName>
        <fullName evidence="8">PTS glucose transporter subunit IIA</fullName>
    </submittedName>
</protein>
<keyword evidence="4" id="KW-0808">Transferase</keyword>
<dbReference type="OrthoDB" id="7571469at2"/>
<dbReference type="InterPro" id="IPR001127">
    <property type="entry name" value="PTS_EIIA_1_perm"/>
</dbReference>
<evidence type="ECO:0000256" key="4">
    <source>
        <dbReference type="ARBA" id="ARBA00022679"/>
    </source>
</evidence>
<name>A0A372GM58_9ACTN</name>
<dbReference type="Proteomes" id="UP000262882">
    <property type="component" value="Unassembled WGS sequence"/>
</dbReference>
<feature type="domain" description="PTS EIIA type-1" evidence="7">
    <location>
        <begin position="20"/>
        <end position="124"/>
    </location>
</feature>
<reference evidence="8 9" key="1">
    <citation type="submission" date="2018-08" db="EMBL/GenBank/DDBJ databases">
        <title>Actinomadura spongicola sp. nov., isolated from marine sponge Leucetta chagosensis.</title>
        <authorList>
            <person name="Li L."/>
            <person name="Lin H.W."/>
        </authorList>
    </citation>
    <scope>NUCLEOTIDE SEQUENCE [LARGE SCALE GENOMIC DNA]</scope>
    <source>
        <strain evidence="8 9">LHW52907</strain>
    </source>
</reference>
<dbReference type="PROSITE" id="PS51093">
    <property type="entry name" value="PTS_EIIA_TYPE_1"/>
    <property type="match status" value="1"/>
</dbReference>
<evidence type="ECO:0000313" key="8">
    <source>
        <dbReference type="EMBL" id="RFS86461.1"/>
    </source>
</evidence>
<keyword evidence="3 8" id="KW-0762">Sugar transport</keyword>
<dbReference type="PANTHER" id="PTHR45008:SF1">
    <property type="entry name" value="PTS SYSTEM GLUCOSE-SPECIFIC EIIA COMPONENT"/>
    <property type="match status" value="1"/>
</dbReference>
<gene>
    <name evidence="8" type="ORF">D0T12_07710</name>
</gene>
<comment type="caution">
    <text evidence="8">The sequence shown here is derived from an EMBL/GenBank/DDBJ whole genome shotgun (WGS) entry which is preliminary data.</text>
</comment>
<dbReference type="Gene3D" id="2.70.70.10">
    <property type="entry name" value="Glucose Permease (Domain IIA)"/>
    <property type="match status" value="1"/>
</dbReference>
<evidence type="ECO:0000256" key="5">
    <source>
        <dbReference type="ARBA" id="ARBA00022683"/>
    </source>
</evidence>
<dbReference type="PROSITE" id="PS00371">
    <property type="entry name" value="PTS_EIIA_TYPE_1_HIS"/>
    <property type="match status" value="1"/>
</dbReference>
<dbReference type="InterPro" id="IPR011055">
    <property type="entry name" value="Dup_hybrid_motif"/>
</dbReference>
<sequence>MTRVLSPVAGRVVGLAGVPDPVFAQAMVGPGTAVDPERGPGKALAPVTGKLVKLHPHAYVVVDEEGHGVLVHLGIDTVKLKGQGFELLVSEGDQVTSGQPVVAWDPSVIEAGGRSPVCAVVALDANADALSDVVESGEVTRGAELFTWN</sequence>
<dbReference type="SUPFAM" id="SSF51261">
    <property type="entry name" value="Duplicated hybrid motif"/>
    <property type="match status" value="1"/>
</dbReference>
<evidence type="ECO:0000256" key="3">
    <source>
        <dbReference type="ARBA" id="ARBA00022597"/>
    </source>
</evidence>
<dbReference type="GO" id="GO:0016301">
    <property type="term" value="F:kinase activity"/>
    <property type="evidence" value="ECO:0007669"/>
    <property type="project" value="UniProtKB-KW"/>
</dbReference>
<dbReference type="RefSeq" id="WP_117398743.1">
    <property type="nucleotide sequence ID" value="NZ_QVNQ01000002.1"/>
</dbReference>
<dbReference type="GO" id="GO:0005737">
    <property type="term" value="C:cytoplasm"/>
    <property type="evidence" value="ECO:0007669"/>
    <property type="project" value="UniProtKB-SubCell"/>
</dbReference>
<organism evidence="8 9">
    <name type="scientific">Actinomadura spongiicola</name>
    <dbReference type="NCBI Taxonomy" id="2303421"/>
    <lineage>
        <taxon>Bacteria</taxon>
        <taxon>Bacillati</taxon>
        <taxon>Actinomycetota</taxon>
        <taxon>Actinomycetes</taxon>
        <taxon>Streptosporangiales</taxon>
        <taxon>Thermomonosporaceae</taxon>
        <taxon>Actinomadura</taxon>
    </lineage>
</organism>
<dbReference type="AlphaFoldDB" id="A0A372GM58"/>
<dbReference type="PANTHER" id="PTHR45008">
    <property type="entry name" value="PTS SYSTEM GLUCOSE-SPECIFIC EIIA COMPONENT"/>
    <property type="match status" value="1"/>
</dbReference>
<comment type="subcellular location">
    <subcellularLocation>
        <location evidence="1">Cytoplasm</location>
    </subcellularLocation>
</comment>
<evidence type="ECO:0000313" key="9">
    <source>
        <dbReference type="Proteomes" id="UP000262882"/>
    </source>
</evidence>
<keyword evidence="2" id="KW-0813">Transport</keyword>
<keyword evidence="9" id="KW-1185">Reference proteome</keyword>
<evidence type="ECO:0000259" key="7">
    <source>
        <dbReference type="PROSITE" id="PS51093"/>
    </source>
</evidence>
<dbReference type="GO" id="GO:0009401">
    <property type="term" value="P:phosphoenolpyruvate-dependent sugar phosphotransferase system"/>
    <property type="evidence" value="ECO:0007669"/>
    <property type="project" value="UniProtKB-KW"/>
</dbReference>